<protein>
    <submittedName>
        <fullName evidence="3">DUF4476 domain-containing protein</fullName>
    </submittedName>
</protein>
<dbReference type="RefSeq" id="WP_346581250.1">
    <property type="nucleotide sequence ID" value="NZ_JBDJLH010000002.1"/>
</dbReference>
<evidence type="ECO:0000313" key="4">
    <source>
        <dbReference type="Proteomes" id="UP001409291"/>
    </source>
</evidence>
<evidence type="ECO:0000313" key="3">
    <source>
        <dbReference type="EMBL" id="MEN5377764.1"/>
    </source>
</evidence>
<reference evidence="3 4" key="1">
    <citation type="submission" date="2024-04" db="EMBL/GenBank/DDBJ databases">
        <title>WGS of bacteria from Torrens River.</title>
        <authorList>
            <person name="Wyrsch E.R."/>
            <person name="Drigo B."/>
        </authorList>
    </citation>
    <scope>NUCLEOTIDE SEQUENCE [LARGE SCALE GENOMIC DNA]</scope>
    <source>
        <strain evidence="3 4">TWI391</strain>
    </source>
</reference>
<organism evidence="3 4">
    <name type="scientific">Sphingobacterium kitahiroshimense</name>
    <dbReference type="NCBI Taxonomy" id="470446"/>
    <lineage>
        <taxon>Bacteria</taxon>
        <taxon>Pseudomonadati</taxon>
        <taxon>Bacteroidota</taxon>
        <taxon>Sphingobacteriia</taxon>
        <taxon>Sphingobacteriales</taxon>
        <taxon>Sphingobacteriaceae</taxon>
        <taxon>Sphingobacterium</taxon>
    </lineage>
</organism>
<proteinExistence type="predicted"/>
<feature type="domain" description="DUF4476" evidence="2">
    <location>
        <begin position="262"/>
        <end position="350"/>
    </location>
</feature>
<name>A0ABV0BT91_9SPHI</name>
<feature type="chain" id="PRO_5045570337" evidence="1">
    <location>
        <begin position="21"/>
        <end position="355"/>
    </location>
</feature>
<dbReference type="Pfam" id="PF14771">
    <property type="entry name" value="DUF4476"/>
    <property type="match status" value="2"/>
</dbReference>
<dbReference type="Proteomes" id="UP001409291">
    <property type="component" value="Unassembled WGS sequence"/>
</dbReference>
<evidence type="ECO:0000256" key="1">
    <source>
        <dbReference type="SAM" id="SignalP"/>
    </source>
</evidence>
<keyword evidence="1" id="KW-0732">Signal</keyword>
<feature type="domain" description="DUF4476" evidence="2">
    <location>
        <begin position="159"/>
        <end position="249"/>
    </location>
</feature>
<feature type="signal peptide" evidence="1">
    <location>
        <begin position="1"/>
        <end position="20"/>
    </location>
</feature>
<keyword evidence="4" id="KW-1185">Reference proteome</keyword>
<dbReference type="InterPro" id="IPR028011">
    <property type="entry name" value="DUF4476"/>
</dbReference>
<sequence>MLKKSYLIAVFLLCFCLVHGQNRSSRGGNVTVFSDREAFYLYINGIQYNELPTKQIRVERMKDHSYDIQVDFVGREKSTLLKRGISMVNEEGSFLDLTYLANTSRSNRTRSLTLYALFPAEENMPDSRTAQVFVYGRPKQIMEGELDPGSGGDDYYGEQMTNAEFNAFLKTIDQAGFDNDKLKIAGMTAPQVAFSVNQIKEILKKFSWDEGKIAFAKMAYPNCPEKRNYITLTDQLAFGDSKNKLMDFIKNQPVDRDYLERMTEVELNDLIKAMRQNGFDDDKLKVLGTVSGKVAFPVASIKRILKELSWDQGKLFASQKLYPNCIDKRNYATLIGEFTFLDYKDKFTAFVRNQK</sequence>
<comment type="caution">
    <text evidence="3">The sequence shown here is derived from an EMBL/GenBank/DDBJ whole genome shotgun (WGS) entry which is preliminary data.</text>
</comment>
<gene>
    <name evidence="3" type="ORF">ABE541_10855</name>
</gene>
<evidence type="ECO:0000259" key="2">
    <source>
        <dbReference type="Pfam" id="PF14771"/>
    </source>
</evidence>
<accession>A0ABV0BT91</accession>
<dbReference type="EMBL" id="JBDJNQ010000004">
    <property type="protein sequence ID" value="MEN5377764.1"/>
    <property type="molecule type" value="Genomic_DNA"/>
</dbReference>